<dbReference type="EMBL" id="JMPI01000030">
    <property type="protein sequence ID" value="KFC81657.1"/>
    <property type="molecule type" value="Genomic_DNA"/>
</dbReference>
<keyword evidence="2" id="KW-1185">Reference proteome</keyword>
<protein>
    <submittedName>
        <fullName evidence="1">Uncharacterized protein</fullName>
    </submittedName>
</protein>
<accession>A0A085GD62</accession>
<name>A0A085GD62_9ENTR</name>
<dbReference type="Proteomes" id="UP000028653">
    <property type="component" value="Unassembled WGS sequence"/>
</dbReference>
<gene>
    <name evidence="1" type="ORF">GBAG_2445</name>
</gene>
<proteinExistence type="predicted"/>
<organism evidence="1 2">
    <name type="scientific">Buttiauxella agrestis ATCC 33320</name>
    <dbReference type="NCBI Taxonomy" id="1006004"/>
    <lineage>
        <taxon>Bacteria</taxon>
        <taxon>Pseudomonadati</taxon>
        <taxon>Pseudomonadota</taxon>
        <taxon>Gammaproteobacteria</taxon>
        <taxon>Enterobacterales</taxon>
        <taxon>Enterobacteriaceae</taxon>
        <taxon>Buttiauxella</taxon>
    </lineage>
</organism>
<dbReference type="AlphaFoldDB" id="A0A085GD62"/>
<sequence>MQGTFRVLRYKKFPEPHLEEIDRPERKFSLLDDFEDDGVFGVVTWILNDARNGEFDDVPVM</sequence>
<evidence type="ECO:0000313" key="2">
    <source>
        <dbReference type="Proteomes" id="UP000028653"/>
    </source>
</evidence>
<reference evidence="1 2" key="1">
    <citation type="submission" date="2014-05" db="EMBL/GenBank/DDBJ databases">
        <title>ATOL: Assembling a taxonomically balanced genome-scale reconstruction of the evolutionary history of the Enterobacteriaceae.</title>
        <authorList>
            <person name="Plunkett G.III."/>
            <person name="Neeno-Eckwall E.C."/>
            <person name="Glasner J.D."/>
            <person name="Perna N.T."/>
        </authorList>
    </citation>
    <scope>NUCLEOTIDE SEQUENCE [LARGE SCALE GENOMIC DNA]</scope>
    <source>
        <strain evidence="1 2">ATCC 33320</strain>
    </source>
</reference>
<dbReference type="STRING" id="1006004.GBAG_2445"/>
<evidence type="ECO:0000313" key="1">
    <source>
        <dbReference type="EMBL" id="KFC81657.1"/>
    </source>
</evidence>
<comment type="caution">
    <text evidence="1">The sequence shown here is derived from an EMBL/GenBank/DDBJ whole genome shotgun (WGS) entry which is preliminary data.</text>
</comment>